<sequence>MAKYTRFTSLALAGVMLALSGCAASSQAADEDQSARLALGTKATYAAPAEDVEYSKAPDEFEPVLIEHVARHGSRLLSSKKYDDLITQLWEMAKKENALTETGERLGPVVGQITAVHEKVGYGMLSTLGEHEHQKMAERAYDRMEDLFEDAEDEDKKINFVTSGVDRAVDSAQNFVQGLVDEDKDLKSLISKPRMDKDVLYFHDTDQAYNDFIDNDPVLAETLEKVEEDPQIVEASKHVLARLFTEEIINKLDSGAIDLVDRGKGKKHLESVVDAAMYLYELYVIAPGMGEDYQVDFSEFVTADDALVLSRVSEAEDFYEKGPSIAGNDVTYKMADVLLADMLDAVAGVREGKTEQAADFRFAHAEEIIPLAALLKLPGSETAQPADTLFSYDNNAWRGAEVAPMGANIQWDVFANDDQDVIVRMLYNEKETAFGFDCKPIEEGSFFYADTELERCLGDLTK</sequence>
<protein>
    <recommendedName>
        <fullName evidence="5">Multiple inositol polyphosphate phosphatase 1</fullName>
        <ecNumber evidence="4">3.1.3.62</ecNumber>
        <ecNumber evidence="3">3.1.3.80</ecNumber>
    </recommendedName>
    <alternativeName>
        <fullName evidence="9">2,3-bisphosphoglycerate 3-phosphatase</fullName>
    </alternativeName>
</protein>
<evidence type="ECO:0000256" key="14">
    <source>
        <dbReference type="SAM" id="SignalP"/>
    </source>
</evidence>
<feature type="signal peptide" evidence="14">
    <location>
        <begin position="1"/>
        <end position="28"/>
    </location>
</feature>
<dbReference type="PANTHER" id="PTHR20963">
    <property type="entry name" value="MULTIPLE INOSITOL POLYPHOSPHATE PHOSPHATASE-RELATED"/>
    <property type="match status" value="1"/>
</dbReference>
<dbReference type="EC" id="3.1.3.80" evidence="3"/>
<dbReference type="InterPro" id="IPR029033">
    <property type="entry name" value="His_PPase_superfam"/>
</dbReference>
<gene>
    <name evidence="15" type="ORF">CIK84_13935</name>
</gene>
<keyword evidence="7" id="KW-0378">Hydrolase</keyword>
<dbReference type="Gene3D" id="3.40.50.1240">
    <property type="entry name" value="Phosphoglycerate mutase-like"/>
    <property type="match status" value="1"/>
</dbReference>
<evidence type="ECO:0000256" key="8">
    <source>
        <dbReference type="ARBA" id="ARBA00023136"/>
    </source>
</evidence>
<organism evidence="15 16">
    <name type="scientific">Glutamicibacter arilaitensis</name>
    <dbReference type="NCBI Taxonomy" id="256701"/>
    <lineage>
        <taxon>Bacteria</taxon>
        <taxon>Bacillati</taxon>
        <taxon>Actinomycetota</taxon>
        <taxon>Actinomycetes</taxon>
        <taxon>Micrococcales</taxon>
        <taxon>Micrococcaceae</taxon>
        <taxon>Glutamicibacter</taxon>
    </lineage>
</organism>
<dbReference type="Pfam" id="PF00328">
    <property type="entry name" value="His_Phos_2"/>
    <property type="match status" value="1"/>
</dbReference>
<dbReference type="InterPro" id="IPR000560">
    <property type="entry name" value="His_Pase_clade-2"/>
</dbReference>
<comment type="catalytic activity">
    <reaction evidence="10">
        <text>1D-myo-inositol 1,2,5,6-tetrakisphosphate + H2O = 1D-myo-inositol 1,2,6-trisphosphate + phosphate</text>
        <dbReference type="Rhea" id="RHEA:77119"/>
        <dbReference type="ChEBI" id="CHEBI:15377"/>
        <dbReference type="ChEBI" id="CHEBI:43474"/>
        <dbReference type="ChEBI" id="CHEBI:195535"/>
        <dbReference type="ChEBI" id="CHEBI:195537"/>
        <dbReference type="EC" id="3.1.3.62"/>
    </reaction>
    <physiologicalReaction direction="left-to-right" evidence="10">
        <dbReference type="Rhea" id="RHEA:77120"/>
    </physiologicalReaction>
</comment>
<evidence type="ECO:0000256" key="7">
    <source>
        <dbReference type="ARBA" id="ARBA00022801"/>
    </source>
</evidence>
<dbReference type="GO" id="GO:0034417">
    <property type="term" value="F:bisphosphoglycerate 3-phosphatase activity"/>
    <property type="evidence" value="ECO:0007669"/>
    <property type="project" value="UniProtKB-EC"/>
</dbReference>
<evidence type="ECO:0000256" key="3">
    <source>
        <dbReference type="ARBA" id="ARBA00012976"/>
    </source>
</evidence>
<proteinExistence type="inferred from homology"/>
<comment type="catalytic activity">
    <reaction evidence="11">
        <text>1D-myo-inositol 1,2,4,5,6-pentakisphosphate + H2O = 1D-myo-inositol 1,2,5,6-tetrakisphosphate + phosphate</text>
        <dbReference type="Rhea" id="RHEA:77115"/>
        <dbReference type="ChEBI" id="CHEBI:15377"/>
        <dbReference type="ChEBI" id="CHEBI:43474"/>
        <dbReference type="ChEBI" id="CHEBI:57798"/>
        <dbReference type="ChEBI" id="CHEBI:195535"/>
        <dbReference type="EC" id="3.1.3.62"/>
    </reaction>
    <physiologicalReaction direction="left-to-right" evidence="11">
        <dbReference type="Rhea" id="RHEA:77116"/>
    </physiologicalReaction>
</comment>
<comment type="catalytic activity">
    <reaction evidence="12">
        <text>1D-myo-inositol hexakisphosphate + H2O = 1D-myo-inositol 1,2,4,5,6-pentakisphosphate + phosphate</text>
        <dbReference type="Rhea" id="RHEA:16989"/>
        <dbReference type="ChEBI" id="CHEBI:15377"/>
        <dbReference type="ChEBI" id="CHEBI:43474"/>
        <dbReference type="ChEBI" id="CHEBI:57798"/>
        <dbReference type="ChEBI" id="CHEBI:58130"/>
        <dbReference type="EC" id="3.1.3.62"/>
    </reaction>
    <physiologicalReaction direction="left-to-right" evidence="12">
        <dbReference type="Rhea" id="RHEA:16990"/>
    </physiologicalReaction>
</comment>
<evidence type="ECO:0000313" key="15">
    <source>
        <dbReference type="EMBL" id="PMQ19737.1"/>
    </source>
</evidence>
<evidence type="ECO:0000256" key="10">
    <source>
        <dbReference type="ARBA" id="ARBA00043668"/>
    </source>
</evidence>
<dbReference type="Proteomes" id="UP000235739">
    <property type="component" value="Unassembled WGS sequence"/>
</dbReference>
<evidence type="ECO:0000256" key="6">
    <source>
        <dbReference type="ARBA" id="ARBA00022729"/>
    </source>
</evidence>
<dbReference type="EMBL" id="PNQX01000002">
    <property type="protein sequence ID" value="PMQ19737.1"/>
    <property type="molecule type" value="Genomic_DNA"/>
</dbReference>
<dbReference type="SUPFAM" id="SSF53254">
    <property type="entry name" value="Phosphoglycerate mutase-like"/>
    <property type="match status" value="1"/>
</dbReference>
<reference evidence="15 16" key="1">
    <citation type="journal article" date="2017" name="Elife">
        <title>Extensive horizontal gene transfer in cheese-associated bacteria.</title>
        <authorList>
            <person name="Bonham K.S."/>
            <person name="Wolfe B.E."/>
            <person name="Dutton R.J."/>
        </authorList>
    </citation>
    <scope>NUCLEOTIDE SEQUENCE [LARGE SCALE GENOMIC DNA]</scope>
    <source>
        <strain evidence="15 16">JB182</strain>
    </source>
</reference>
<evidence type="ECO:0000256" key="4">
    <source>
        <dbReference type="ARBA" id="ARBA00013040"/>
    </source>
</evidence>
<dbReference type="RefSeq" id="WP_102598801.1">
    <property type="nucleotide sequence ID" value="NZ_JBQDKG010000015.1"/>
</dbReference>
<comment type="subcellular location">
    <subcellularLocation>
        <location evidence="1">Membrane</location>
    </subcellularLocation>
</comment>
<evidence type="ECO:0000256" key="12">
    <source>
        <dbReference type="ARBA" id="ARBA00043691"/>
    </source>
</evidence>
<evidence type="ECO:0000256" key="13">
    <source>
        <dbReference type="ARBA" id="ARBA00043832"/>
    </source>
</evidence>
<evidence type="ECO:0000256" key="11">
    <source>
        <dbReference type="ARBA" id="ARBA00043671"/>
    </source>
</evidence>
<dbReference type="GO" id="GO:0016020">
    <property type="term" value="C:membrane"/>
    <property type="evidence" value="ECO:0007669"/>
    <property type="project" value="UniProtKB-SubCell"/>
</dbReference>
<name>A0A2N7S0S4_9MICC</name>
<comment type="caution">
    <text evidence="15">The sequence shown here is derived from an EMBL/GenBank/DDBJ whole genome shotgun (WGS) entry which is preliminary data.</text>
</comment>
<evidence type="ECO:0000256" key="5">
    <source>
        <dbReference type="ARBA" id="ARBA00018097"/>
    </source>
</evidence>
<comment type="similarity">
    <text evidence="2">Belongs to the histidine acid phosphatase family. MINPP1 subfamily.</text>
</comment>
<accession>A0A2N7S0S4</accession>
<feature type="chain" id="PRO_5014853749" description="Multiple inositol polyphosphate phosphatase 1" evidence="14">
    <location>
        <begin position="29"/>
        <end position="462"/>
    </location>
</feature>
<dbReference type="CDD" id="cd07061">
    <property type="entry name" value="HP_HAP_like"/>
    <property type="match status" value="1"/>
</dbReference>
<dbReference type="AlphaFoldDB" id="A0A2N7S0S4"/>
<keyword evidence="6 14" id="KW-0732">Signal</keyword>
<keyword evidence="8" id="KW-0472">Membrane</keyword>
<comment type="catalytic activity">
    <reaction evidence="13">
        <text>(2R)-2,3-bisphosphoglycerate + H2O = (2R)-2-phosphoglycerate + phosphate</text>
        <dbReference type="Rhea" id="RHEA:27381"/>
        <dbReference type="ChEBI" id="CHEBI:15377"/>
        <dbReference type="ChEBI" id="CHEBI:43474"/>
        <dbReference type="ChEBI" id="CHEBI:58248"/>
        <dbReference type="ChEBI" id="CHEBI:58289"/>
        <dbReference type="EC" id="3.1.3.80"/>
    </reaction>
    <physiologicalReaction direction="left-to-right" evidence="13">
        <dbReference type="Rhea" id="RHEA:27382"/>
    </physiologicalReaction>
</comment>
<dbReference type="PANTHER" id="PTHR20963:SF8">
    <property type="entry name" value="MULTIPLE INOSITOL POLYPHOSPHATE PHOSPHATASE 1"/>
    <property type="match status" value="1"/>
</dbReference>
<evidence type="ECO:0000256" key="9">
    <source>
        <dbReference type="ARBA" id="ARBA00031642"/>
    </source>
</evidence>
<evidence type="ECO:0000313" key="16">
    <source>
        <dbReference type="Proteomes" id="UP000235739"/>
    </source>
</evidence>
<evidence type="ECO:0000256" key="1">
    <source>
        <dbReference type="ARBA" id="ARBA00004370"/>
    </source>
</evidence>
<evidence type="ECO:0000256" key="2">
    <source>
        <dbReference type="ARBA" id="ARBA00008422"/>
    </source>
</evidence>
<dbReference type="PROSITE" id="PS51257">
    <property type="entry name" value="PROKAR_LIPOPROTEIN"/>
    <property type="match status" value="1"/>
</dbReference>
<dbReference type="EC" id="3.1.3.62" evidence="4"/>